<feature type="transmembrane region" description="Helical" evidence="8">
    <location>
        <begin position="357"/>
        <end position="374"/>
    </location>
</feature>
<organism evidence="9 10">
    <name type="scientific">Porcincola intestinalis</name>
    <dbReference type="NCBI Taxonomy" id="2606632"/>
    <lineage>
        <taxon>Bacteria</taxon>
        <taxon>Bacillati</taxon>
        <taxon>Bacillota</taxon>
        <taxon>Clostridia</taxon>
        <taxon>Lachnospirales</taxon>
        <taxon>Lachnospiraceae</taxon>
        <taxon>Porcincola</taxon>
    </lineage>
</organism>
<keyword evidence="3" id="KW-0813">Transport</keyword>
<evidence type="ECO:0000313" key="10">
    <source>
        <dbReference type="Proteomes" id="UP000481852"/>
    </source>
</evidence>
<feature type="transmembrane region" description="Helical" evidence="8">
    <location>
        <begin position="445"/>
        <end position="467"/>
    </location>
</feature>
<reference evidence="9 10" key="1">
    <citation type="submission" date="2019-08" db="EMBL/GenBank/DDBJ databases">
        <title>In-depth cultivation of the pig gut microbiome towards novel bacterial diversity and tailored functional studies.</title>
        <authorList>
            <person name="Wylensek D."/>
            <person name="Hitch T.C.A."/>
            <person name="Clavel T."/>
        </authorList>
    </citation>
    <scope>NUCLEOTIDE SEQUENCE [LARGE SCALE GENOMIC DNA]</scope>
    <source>
        <strain evidence="9 10">Oil+RF-744-WCA-WT-11</strain>
    </source>
</reference>
<dbReference type="RefSeq" id="WP_154526865.1">
    <property type="nucleotide sequence ID" value="NZ_JAQYJL010000002.1"/>
</dbReference>
<feature type="transmembrane region" description="Helical" evidence="8">
    <location>
        <begin position="182"/>
        <end position="201"/>
    </location>
</feature>
<dbReference type="PANTHER" id="PTHR42810:SF2">
    <property type="entry name" value="PURINE PERMEASE C1399.01C-RELATED"/>
    <property type="match status" value="1"/>
</dbReference>
<dbReference type="GO" id="GO:0042907">
    <property type="term" value="F:xanthine transmembrane transporter activity"/>
    <property type="evidence" value="ECO:0007669"/>
    <property type="project" value="TreeGrafter"/>
</dbReference>
<dbReference type="Pfam" id="PF00860">
    <property type="entry name" value="Xan_ur_permease"/>
    <property type="match status" value="1"/>
</dbReference>
<evidence type="ECO:0000256" key="6">
    <source>
        <dbReference type="ARBA" id="ARBA00023136"/>
    </source>
</evidence>
<dbReference type="PROSITE" id="PS01116">
    <property type="entry name" value="XANTH_URACIL_PERMASE"/>
    <property type="match status" value="1"/>
</dbReference>
<evidence type="ECO:0000256" key="1">
    <source>
        <dbReference type="ARBA" id="ARBA00004141"/>
    </source>
</evidence>
<feature type="transmembrane region" description="Helical" evidence="8">
    <location>
        <begin position="213"/>
        <end position="232"/>
    </location>
</feature>
<keyword evidence="4 8" id="KW-0812">Transmembrane</keyword>
<proteinExistence type="inferred from homology"/>
<dbReference type="NCBIfam" id="TIGR00801">
    <property type="entry name" value="ncs2"/>
    <property type="match status" value="1"/>
</dbReference>
<comment type="similarity">
    <text evidence="2">Belongs to the nucleobase:cation symporter-2 (NCS2) (TC 2.A.40) family.</text>
</comment>
<evidence type="ECO:0000256" key="3">
    <source>
        <dbReference type="ARBA" id="ARBA00022448"/>
    </source>
</evidence>
<feature type="transmembrane region" description="Helical" evidence="8">
    <location>
        <begin position="34"/>
        <end position="56"/>
    </location>
</feature>
<feature type="transmembrane region" description="Helical" evidence="8">
    <location>
        <begin position="281"/>
        <end position="304"/>
    </location>
</feature>
<dbReference type="AlphaFoldDB" id="A0A6L5X9L2"/>
<feature type="transmembrane region" description="Helical" evidence="8">
    <location>
        <begin position="148"/>
        <end position="170"/>
    </location>
</feature>
<evidence type="ECO:0000256" key="2">
    <source>
        <dbReference type="ARBA" id="ARBA00008821"/>
    </source>
</evidence>
<sequence length="493" mass="51073">MTDKTDSGSGKELIYQLEGRPPLRIAIPLGLQHVLAMFVGNLTPLIILMGICGMTVDGGFGALRVSLLQNAMLIAGIVTLVQVFSIGPVGGRVPIVMGTSSGFIGVMTSAANAMGGGVIGYGAVLGASFVGGIFEAVLGVFLKPLRKFFPPLVTGIVVMSIGLSLISVGVNSFGGGNKNGDFGSPENLLIGFFVLIVILVLKHGTKGFTSTSSILIGIIAGYILCAIMGIFLPHTYTYTDAAGKTVEATKSWVLNWQAVKDAAWFKAPALMPVKWVFDAKAILPIMVMFIVTAVETVGDISGVCEGGMNREPSDKELSGGIICDGLGSSFAALFGVLPNTSFSQNVGLVALNKVVNLFTIAIGGIFLVLCGLFPKLAALMSIMPNSVLGGAAVLMFASIIVSGMQLVTKDPLTPRNVSIVATALGVGYGLGATSGVLAKCPQFIQLIFGESGIVSACVIALVMNIVIPQDKPHTPPASEVPDNPMEPLIEPKK</sequence>
<evidence type="ECO:0000256" key="8">
    <source>
        <dbReference type="SAM" id="Phobius"/>
    </source>
</evidence>
<feature type="transmembrane region" description="Helical" evidence="8">
    <location>
        <begin position="119"/>
        <end position="141"/>
    </location>
</feature>
<dbReference type="Proteomes" id="UP000481852">
    <property type="component" value="Unassembled WGS sequence"/>
</dbReference>
<comment type="caution">
    <text evidence="9">The sequence shown here is derived from an EMBL/GenBank/DDBJ whole genome shotgun (WGS) entry which is preliminary data.</text>
</comment>
<accession>A0A6L5X9L2</accession>
<dbReference type="InterPro" id="IPR006042">
    <property type="entry name" value="Xan_ur_permease"/>
</dbReference>
<dbReference type="GO" id="GO:0005886">
    <property type="term" value="C:plasma membrane"/>
    <property type="evidence" value="ECO:0007669"/>
    <property type="project" value="UniProtKB-ARBA"/>
</dbReference>
<evidence type="ECO:0000256" key="4">
    <source>
        <dbReference type="ARBA" id="ARBA00022692"/>
    </source>
</evidence>
<dbReference type="InterPro" id="IPR006043">
    <property type="entry name" value="NCS2"/>
</dbReference>
<evidence type="ECO:0000256" key="7">
    <source>
        <dbReference type="SAM" id="MobiDB-lite"/>
    </source>
</evidence>
<keyword evidence="5 8" id="KW-1133">Transmembrane helix</keyword>
<feature type="region of interest" description="Disordered" evidence="7">
    <location>
        <begin position="473"/>
        <end position="493"/>
    </location>
</feature>
<protein>
    <submittedName>
        <fullName evidence="9">Purine permease</fullName>
    </submittedName>
</protein>
<gene>
    <name evidence="9" type="ORF">FYJ35_11910</name>
</gene>
<evidence type="ECO:0000256" key="5">
    <source>
        <dbReference type="ARBA" id="ARBA00022989"/>
    </source>
</evidence>
<evidence type="ECO:0000313" key="9">
    <source>
        <dbReference type="EMBL" id="MSS15726.1"/>
    </source>
</evidence>
<dbReference type="EMBL" id="VULZ01000014">
    <property type="protein sequence ID" value="MSS15726.1"/>
    <property type="molecule type" value="Genomic_DNA"/>
</dbReference>
<keyword evidence="10" id="KW-1185">Reference proteome</keyword>
<name>A0A6L5X9L2_9FIRM</name>
<feature type="transmembrane region" description="Helical" evidence="8">
    <location>
        <begin position="419"/>
        <end position="438"/>
    </location>
</feature>
<comment type="subcellular location">
    <subcellularLocation>
        <location evidence="1">Membrane</location>
        <topology evidence="1">Multi-pass membrane protein</topology>
    </subcellularLocation>
</comment>
<feature type="transmembrane region" description="Helical" evidence="8">
    <location>
        <begin position="316"/>
        <end position="337"/>
    </location>
</feature>
<feature type="transmembrane region" description="Helical" evidence="8">
    <location>
        <begin position="68"/>
        <end position="86"/>
    </location>
</feature>
<dbReference type="PANTHER" id="PTHR42810">
    <property type="entry name" value="PURINE PERMEASE C1399.01C-RELATED"/>
    <property type="match status" value="1"/>
</dbReference>
<feature type="transmembrane region" description="Helical" evidence="8">
    <location>
        <begin position="386"/>
        <end position="407"/>
    </location>
</feature>
<keyword evidence="6 8" id="KW-0472">Membrane</keyword>